<proteinExistence type="predicted"/>
<keyword evidence="3" id="KW-1185">Reference proteome</keyword>
<reference evidence="2 3" key="1">
    <citation type="submission" date="2021-03" db="EMBL/GenBank/DDBJ databases">
        <title>The complete genome sequence of Acetobacter sacchari TBRC 11175.</title>
        <authorList>
            <person name="Charoenyingcharoen P."/>
            <person name="Yukphan P."/>
        </authorList>
    </citation>
    <scope>NUCLEOTIDE SEQUENCE [LARGE SCALE GENOMIC DNA]</scope>
    <source>
        <strain evidence="2 3">TBRC 11175</strain>
    </source>
</reference>
<protein>
    <submittedName>
        <fullName evidence="2">Uncharacterized protein</fullName>
    </submittedName>
</protein>
<evidence type="ECO:0000313" key="3">
    <source>
        <dbReference type="Proteomes" id="UP000664771"/>
    </source>
</evidence>
<keyword evidence="1" id="KW-0732">Signal</keyword>
<name>A0ABS3LWF7_9PROT</name>
<evidence type="ECO:0000313" key="2">
    <source>
        <dbReference type="EMBL" id="MBO1360239.1"/>
    </source>
</evidence>
<sequence>MTPSVIAMRKNLVRIMPVFLLLIPAGISGHSHAADMHEFNDYAGMVGDAPVGMTLGISGNKVAEGSHYYYRKYLKDITLTGTAGTDLRLSEPGGGLFVLHYVDNNSATVTAENSTGLAGTWSGNGHTLPVKLVAEGSDSYVPGHRYGDVTNKGDDQFEEPIKGFYDAAIAGRSADAARFVVFPLRVNTAPQRFLTVHNASEFQQKWNSIFSPAWLKALAAVSPHDLTVIQGKAMIGAGLAFFGENGLEVVNSIP</sequence>
<feature type="signal peptide" evidence="1">
    <location>
        <begin position="1"/>
        <end position="33"/>
    </location>
</feature>
<accession>A0ABS3LWF7</accession>
<dbReference type="RefSeq" id="WP_207881522.1">
    <property type="nucleotide sequence ID" value="NZ_JAFVMF010000010.1"/>
</dbReference>
<comment type="caution">
    <text evidence="2">The sequence shown here is derived from an EMBL/GenBank/DDBJ whole genome shotgun (WGS) entry which is preliminary data.</text>
</comment>
<organism evidence="2 3">
    <name type="scientific">Acetobacter sacchari</name>
    <dbReference type="NCBI Taxonomy" id="2661687"/>
    <lineage>
        <taxon>Bacteria</taxon>
        <taxon>Pseudomonadati</taxon>
        <taxon>Pseudomonadota</taxon>
        <taxon>Alphaproteobacteria</taxon>
        <taxon>Acetobacterales</taxon>
        <taxon>Acetobacteraceae</taxon>
        <taxon>Acetobacter</taxon>
    </lineage>
</organism>
<dbReference type="EMBL" id="JAFVMF010000010">
    <property type="protein sequence ID" value="MBO1360239.1"/>
    <property type="molecule type" value="Genomic_DNA"/>
</dbReference>
<gene>
    <name evidence="2" type="ORF">J2D73_10620</name>
</gene>
<dbReference type="Proteomes" id="UP000664771">
    <property type="component" value="Unassembled WGS sequence"/>
</dbReference>
<evidence type="ECO:0000256" key="1">
    <source>
        <dbReference type="SAM" id="SignalP"/>
    </source>
</evidence>
<feature type="chain" id="PRO_5046659731" evidence="1">
    <location>
        <begin position="34"/>
        <end position="254"/>
    </location>
</feature>